<dbReference type="Pfam" id="PF01464">
    <property type="entry name" value="SLT"/>
    <property type="match status" value="1"/>
</dbReference>
<dbReference type="GO" id="GO:0071555">
    <property type="term" value="P:cell wall organization"/>
    <property type="evidence" value="ECO:0007669"/>
    <property type="project" value="UniProtKB-KW"/>
</dbReference>
<proteinExistence type="inferred from homology"/>
<sequence precursor="true">MSGGWCAGGLLLLSVSLTACGDDAYITRIQEEGKLVVVTRNAPTTYYVGRDGDTGFEYELISAFAEELGVELELVMSDNPGNILGLVAEGEADIAAAGLTRTKQRQDRVLFSDSYQDVTQQVVCHRRGARPSGPEDLVGLSIEVPAETSYVEQLNRLQEETPELAWEVHPEHNTEFLLEKVWKRKLDCTVGDSNIVAVNQRYMPELSVRFELSDPQPLAWAMPANADGLQDAVNDWLDQYEEEGQLQALINQYYGFIEVFDYVDTRAFRRKVERVLPQYQKLFQEAGKQYGIDWTLLAAQAYQESHWNRHARSPTGVRGIMMLTQITAKEVGIQSRLDPKQSIMGGAKYLANLRGRLPEAITEPDRTWIALAAYNVGMGHIYDARKLARNQGKNPNLWHDFRDVLPLLSQKKYYEDLRYGYARGSEPVRYVRRIRNYHDMLLQALKVE</sequence>
<dbReference type="GO" id="GO:0016998">
    <property type="term" value="P:cell wall macromolecule catabolic process"/>
    <property type="evidence" value="ECO:0007669"/>
    <property type="project" value="UniProtKB-UniRule"/>
</dbReference>
<evidence type="ECO:0000256" key="4">
    <source>
        <dbReference type="ARBA" id="ARBA00023237"/>
    </source>
</evidence>
<evidence type="ECO:0000256" key="5">
    <source>
        <dbReference type="ARBA" id="ARBA00023239"/>
    </source>
</evidence>
<comment type="similarity">
    <text evidence="7">In the C-terminal section; belongs to the transglycosylase Slt family.</text>
</comment>
<keyword evidence="3 7" id="KW-0472">Membrane</keyword>
<evidence type="ECO:0000256" key="6">
    <source>
        <dbReference type="ARBA" id="ARBA00023316"/>
    </source>
</evidence>
<keyword evidence="2 7" id="KW-0732">Signal</keyword>
<dbReference type="GO" id="GO:0008933">
    <property type="term" value="F:peptidoglycan lytic transglycosylase activity"/>
    <property type="evidence" value="ECO:0007669"/>
    <property type="project" value="UniProtKB-UniRule"/>
</dbReference>
<reference evidence="9 10" key="1">
    <citation type="submission" date="2019-03" db="EMBL/GenBank/DDBJ databases">
        <title>Genomic Encyclopedia of Type Strains, Phase IV (KMG-IV): sequencing the most valuable type-strain genomes for metagenomic binning, comparative biology and taxonomic classification.</title>
        <authorList>
            <person name="Goeker M."/>
        </authorList>
    </citation>
    <scope>NUCLEOTIDE SEQUENCE [LARGE SCALE GENOMIC DNA]</scope>
    <source>
        <strain evidence="9 10">DSM 16326</strain>
    </source>
</reference>
<comment type="caution">
    <text evidence="7">Lacks conserved residue(s) required for the propagation of feature annotation.</text>
</comment>
<evidence type="ECO:0000259" key="8">
    <source>
        <dbReference type="SMART" id="SM00062"/>
    </source>
</evidence>
<dbReference type="GO" id="GO:0009279">
    <property type="term" value="C:cell outer membrane"/>
    <property type="evidence" value="ECO:0007669"/>
    <property type="project" value="UniProtKB-SubCell"/>
</dbReference>
<evidence type="ECO:0000256" key="7">
    <source>
        <dbReference type="HAMAP-Rule" id="MF_02016"/>
    </source>
</evidence>
<keyword evidence="4 7" id="KW-0998">Cell outer membrane</keyword>
<dbReference type="Proteomes" id="UP000294914">
    <property type="component" value="Unassembled WGS sequence"/>
</dbReference>
<dbReference type="CDD" id="cd13403">
    <property type="entry name" value="MLTF-like"/>
    <property type="match status" value="1"/>
</dbReference>
<comment type="subcellular location">
    <subcellularLocation>
        <location evidence="7">Cell outer membrane</location>
        <topology evidence="7">Peripheral membrane protein</topology>
    </subcellularLocation>
    <text evidence="7">Attached to the inner leaflet of the outer membrane.</text>
</comment>
<feature type="domain" description="Solute-binding protein family 3/N-terminal" evidence="8">
    <location>
        <begin position="34"/>
        <end position="257"/>
    </location>
</feature>
<keyword evidence="6 7" id="KW-0961">Cell wall biogenesis/degradation</keyword>
<dbReference type="Gene3D" id="1.10.530.10">
    <property type="match status" value="1"/>
</dbReference>
<comment type="similarity">
    <text evidence="7">In the N-terminal section; belongs to the bacterial solute-binding protein 3 family.</text>
</comment>
<feature type="chain" id="PRO_5021054242" description="Membrane-bound lytic murein transglycosylase F" evidence="7">
    <location>
        <begin position="22"/>
        <end position="448"/>
    </location>
</feature>
<evidence type="ECO:0000256" key="2">
    <source>
        <dbReference type="ARBA" id="ARBA00022729"/>
    </source>
</evidence>
<comment type="similarity">
    <text evidence="1">Belongs to the bacterial solute-binding protein 3 family.</text>
</comment>
<dbReference type="Pfam" id="PF00497">
    <property type="entry name" value="SBP_bac_3"/>
    <property type="match status" value="1"/>
</dbReference>
<feature type="active site" evidence="7">
    <location>
        <position position="304"/>
    </location>
</feature>
<dbReference type="InterPro" id="IPR023346">
    <property type="entry name" value="Lysozyme-like_dom_sf"/>
</dbReference>
<dbReference type="Gene3D" id="3.40.190.10">
    <property type="entry name" value="Periplasmic binding protein-like II"/>
    <property type="match status" value="2"/>
</dbReference>
<keyword evidence="10" id="KW-1185">Reference proteome</keyword>
<dbReference type="CDD" id="cd01009">
    <property type="entry name" value="PBP2_YfhD_N"/>
    <property type="match status" value="1"/>
</dbReference>
<evidence type="ECO:0000313" key="9">
    <source>
        <dbReference type="EMBL" id="TDY01012.1"/>
    </source>
</evidence>
<keyword evidence="5 7" id="KW-0456">Lyase</keyword>
<comment type="domain">
    <text evidence="7">The N-terminal domain does not have lytic activity and probably modulates enzymatic activity. The C-terminal domain is the catalytic active domain.</text>
</comment>
<comment type="caution">
    <text evidence="9">The sequence shown here is derived from an EMBL/GenBank/DDBJ whole genome shotgun (WGS) entry which is preliminary data.</text>
</comment>
<name>A0A4R8IJU7_9GAMM</name>
<dbReference type="EMBL" id="SOQX01000004">
    <property type="protein sequence ID" value="TDY01012.1"/>
    <property type="molecule type" value="Genomic_DNA"/>
</dbReference>
<dbReference type="SMART" id="SM00062">
    <property type="entry name" value="PBPb"/>
    <property type="match status" value="1"/>
</dbReference>
<evidence type="ECO:0000256" key="3">
    <source>
        <dbReference type="ARBA" id="ARBA00023136"/>
    </source>
</evidence>
<dbReference type="NCBIfam" id="NF008112">
    <property type="entry name" value="PRK10859.1"/>
    <property type="match status" value="1"/>
</dbReference>
<protein>
    <recommendedName>
        <fullName evidence="7">Membrane-bound lytic murein transglycosylase F</fullName>
        <ecNumber evidence="7">4.2.2.n1</ecNumber>
    </recommendedName>
    <alternativeName>
        <fullName evidence="7">Murein lyase F</fullName>
    </alternativeName>
</protein>
<dbReference type="SUPFAM" id="SSF53955">
    <property type="entry name" value="Lysozyme-like"/>
    <property type="match status" value="1"/>
</dbReference>
<organism evidence="9 10">
    <name type="scientific">Thiohalophilus thiocyanatoxydans</name>
    <dbReference type="NCBI Taxonomy" id="381308"/>
    <lineage>
        <taxon>Bacteria</taxon>
        <taxon>Pseudomonadati</taxon>
        <taxon>Pseudomonadota</taxon>
        <taxon>Gammaproteobacteria</taxon>
        <taxon>Thiohalomonadales</taxon>
        <taxon>Thiohalophilaceae</taxon>
        <taxon>Thiohalophilus</taxon>
    </lineage>
</organism>
<dbReference type="GO" id="GO:0009253">
    <property type="term" value="P:peptidoglycan catabolic process"/>
    <property type="evidence" value="ECO:0007669"/>
    <property type="project" value="TreeGrafter"/>
</dbReference>
<dbReference type="SUPFAM" id="SSF53850">
    <property type="entry name" value="Periplasmic binding protein-like II"/>
    <property type="match status" value="1"/>
</dbReference>
<evidence type="ECO:0000313" key="10">
    <source>
        <dbReference type="Proteomes" id="UP000294914"/>
    </source>
</evidence>
<comment type="function">
    <text evidence="7">Murein-degrading enzyme that degrades murein glycan strands and insoluble, high-molecular weight murein sacculi, with the concomitant formation of a 1,6-anhydromuramoyl product. Lytic transglycosylases (LTs) play an integral role in the metabolism of the peptidoglycan (PG) sacculus. Their lytic action creates space within the PG sacculus to allow for its expansion as well as for the insertion of various structures such as secretion systems and flagella.</text>
</comment>
<gene>
    <name evidence="7" type="primary">mltF</name>
    <name evidence="9" type="ORF">EDC23_1758</name>
</gene>
<dbReference type="InterPro" id="IPR023703">
    <property type="entry name" value="MltF"/>
</dbReference>
<dbReference type="AlphaFoldDB" id="A0A4R8IJU7"/>
<dbReference type="PANTHER" id="PTHR35936:SF32">
    <property type="entry name" value="MEMBRANE-BOUND LYTIC MUREIN TRANSGLYCOSYLASE F"/>
    <property type="match status" value="1"/>
</dbReference>
<comment type="catalytic activity">
    <reaction evidence="7">
        <text>Exolytic cleavage of the (1-&gt;4)-beta-glycosidic linkage between N-acetylmuramic acid (MurNAc) and N-acetylglucosamine (GlcNAc) residues in peptidoglycan, from either the reducing or the non-reducing ends of the peptidoglycan chains, with concomitant formation of a 1,6-anhydrobond in the MurNAc residue.</text>
        <dbReference type="EC" id="4.2.2.n1"/>
    </reaction>
</comment>
<dbReference type="HAMAP" id="MF_02016">
    <property type="entry name" value="MltF"/>
    <property type="match status" value="1"/>
</dbReference>
<dbReference type="InterPro" id="IPR008258">
    <property type="entry name" value="Transglycosylase_SLT_dom_1"/>
</dbReference>
<dbReference type="EC" id="4.2.2.n1" evidence="7"/>
<evidence type="ECO:0000256" key="1">
    <source>
        <dbReference type="ARBA" id="ARBA00010333"/>
    </source>
</evidence>
<feature type="signal peptide" evidence="7">
    <location>
        <begin position="1"/>
        <end position="21"/>
    </location>
</feature>
<dbReference type="InterPro" id="IPR001638">
    <property type="entry name" value="Solute-binding_3/MltF_N"/>
</dbReference>
<dbReference type="PANTHER" id="PTHR35936">
    <property type="entry name" value="MEMBRANE-BOUND LYTIC MUREIN TRANSGLYCOSYLASE F"/>
    <property type="match status" value="1"/>
</dbReference>
<accession>A0A4R8IJU7</accession>
<feature type="region of interest" description="LT domain" evidence="7">
    <location>
        <begin position="258"/>
        <end position="448"/>
    </location>
</feature>